<name>A0A4U0WMC7_9PEZI</name>
<dbReference type="SUPFAM" id="SSF50729">
    <property type="entry name" value="PH domain-like"/>
    <property type="match status" value="1"/>
</dbReference>
<evidence type="ECO:0000256" key="5">
    <source>
        <dbReference type="ARBA" id="ARBA00023010"/>
    </source>
</evidence>
<feature type="region of interest" description="Disordered" evidence="8">
    <location>
        <begin position="1"/>
        <end position="246"/>
    </location>
</feature>
<feature type="region of interest" description="Disordered" evidence="8">
    <location>
        <begin position="1315"/>
        <end position="1356"/>
    </location>
</feature>
<feature type="compositionally biased region" description="Basic and acidic residues" evidence="8">
    <location>
        <begin position="1168"/>
        <end position="1180"/>
    </location>
</feature>
<feature type="domain" description="RanBD1" evidence="9">
    <location>
        <begin position="1434"/>
        <end position="1566"/>
    </location>
</feature>
<dbReference type="Gene3D" id="2.30.29.30">
    <property type="entry name" value="Pleckstrin-homology domain (PH domain)/Phosphotyrosine-binding domain (PTB)"/>
    <property type="match status" value="1"/>
</dbReference>
<dbReference type="PROSITE" id="PS50196">
    <property type="entry name" value="RANBD1"/>
    <property type="match status" value="1"/>
</dbReference>
<dbReference type="InterPro" id="IPR000156">
    <property type="entry name" value="Ran_bind_dom"/>
</dbReference>
<feature type="region of interest" description="Disordered" evidence="8">
    <location>
        <begin position="260"/>
        <end position="605"/>
    </location>
</feature>
<evidence type="ECO:0000256" key="3">
    <source>
        <dbReference type="ARBA" id="ARBA00022816"/>
    </source>
</evidence>
<feature type="compositionally biased region" description="Basic and acidic residues" evidence="8">
    <location>
        <begin position="807"/>
        <end position="827"/>
    </location>
</feature>
<feature type="compositionally biased region" description="Polar residues" evidence="8">
    <location>
        <begin position="674"/>
        <end position="690"/>
    </location>
</feature>
<dbReference type="Pfam" id="PF08911">
    <property type="entry name" value="NUP50"/>
    <property type="match status" value="1"/>
</dbReference>
<feature type="compositionally biased region" description="Low complexity" evidence="8">
    <location>
        <begin position="861"/>
        <end position="884"/>
    </location>
</feature>
<comment type="subcellular location">
    <subcellularLocation>
        <location evidence="1">Nucleus</location>
        <location evidence="1">Nuclear pore complex</location>
    </subcellularLocation>
</comment>
<dbReference type="STRING" id="329884.A0A4U0WMC7"/>
<proteinExistence type="predicted"/>
<feature type="compositionally biased region" description="Polar residues" evidence="8">
    <location>
        <begin position="126"/>
        <end position="210"/>
    </location>
</feature>
<keyword evidence="7" id="KW-0539">Nucleus</keyword>
<evidence type="ECO:0000256" key="1">
    <source>
        <dbReference type="ARBA" id="ARBA00004567"/>
    </source>
</evidence>
<evidence type="ECO:0000256" key="4">
    <source>
        <dbReference type="ARBA" id="ARBA00022927"/>
    </source>
</evidence>
<dbReference type="GO" id="GO:0005643">
    <property type="term" value="C:nuclear pore"/>
    <property type="evidence" value="ECO:0007669"/>
    <property type="project" value="UniProtKB-SubCell"/>
</dbReference>
<evidence type="ECO:0000259" key="9">
    <source>
        <dbReference type="PROSITE" id="PS50196"/>
    </source>
</evidence>
<feature type="compositionally biased region" description="Polar residues" evidence="8">
    <location>
        <begin position="582"/>
        <end position="596"/>
    </location>
</feature>
<reference evidence="10 11" key="1">
    <citation type="submission" date="2017-03" db="EMBL/GenBank/DDBJ databases">
        <title>Genomes of endolithic fungi from Antarctica.</title>
        <authorList>
            <person name="Coleine C."/>
            <person name="Masonjones S."/>
            <person name="Stajich J.E."/>
        </authorList>
    </citation>
    <scope>NUCLEOTIDE SEQUENCE [LARGE SCALE GENOMIC DNA]</scope>
    <source>
        <strain evidence="10 11">CCFEE 5184</strain>
    </source>
</reference>
<feature type="region of interest" description="Disordered" evidence="8">
    <location>
        <begin position="1078"/>
        <end position="1300"/>
    </location>
</feature>
<sequence>MSKRGMESQGGSERYGHQGGPPDGPEDKPKMATAAQLAQRRIKEAKRKTPRGSRAGSPAVAVAGQGPTGANPFQSFQPPPSADSFNFSMPGFAPAPSFGQSTPQQNGGMSIGNQPNGTPSFGGFGNSQTNGAPSFGSNNTQPQTNGFQPTASFTFGTQTQPNTASTPGTSFSFGQTPAQSQEQPRQNGFNPSTTSMFGGSQPQQPYTNGEQAPKPHPFAGVFGSQVQTKGAAPAVSTGMFGSTPAPAVTAAPVQSVFGGFNASSASSVRPGMFSNTQAPPDGARSQAQTPQSTFSFAPPPPTNGQAQAQVNGEQYNEPQNPVFSFGQTSQQNTFDAPSQSRAPETEKPAMKFGFGHQQRTNGDHGADAGRPSNPFAGVFGQSSQGAPETAKKASATSGTDMFGGAGEQNMPETPFKFGQSQSQTQQTPMQNILGSVAQPQTNGVAPSSYGAAQQEDTSMLTPRSTPHSQNLATSQSEQSHVQQQPEAETPANPNAGKSMFDRILRDPPTTVTKPLYSFGSVGASADSQAEPTPNPNAGKSLFERMTPRDPQPPAAAPRGPAAPTFSVTAPTPTASDKPARPTQRSGMSEASSTDTTAAPDRRKLKMLNEGILSHLNNEDPDQDWSRIMQFYVDQAAKLMGPEAVKAPVAPAQASRPAISSPATDAARPPPTGAASETPSSVMFGGSSSQPGMVHARAPAPPGHSTRAPQPATPHPSATNVFSQTSNPPATAPVNKKRSADEDPTKRTAFAEPPATEKRSKPNTPIEYPNLPDTASNTAKLFASTLDKPAPQPAASSPNFGPSNDLMTKVREQKAAKEAAQRADRTEKAAPTPSAFKPSTKINFGASTASSPAPKQPADISKAPAFGFKPAPAAATPSGTTQTPAFKPSTKFNFEAFAAPASTVEKPAETPQAPSTAFKPSTKLNFGALAEKPAEAPGTPSFGFTPAPAADKLTFTPTVPNYGFKPPPSASAGGPDFLSAFGKKAETSIEDAKRERMDADYDSDDEDKATWEARDQAVQEVKRQKIEEAVRSASFGFKPALAEDTSAPTSAPTFGFKPTAAPAGGANFLSVFGQKAEKSVEEAKRKRMEEDYDSDEDEDEAAWEARDRTTQEAKRRKIEEAVRSASFGFKPTLAEDTARTSAPTLGFKPTSAPPGGANFLSVFGQQAEKSVEEAKRKRMEEDHDSDDDGDEAAWEARDRATQEAKRQKIEEAAKSAPGFGFPLTATSDGAGKAPFAFKLPGTDKPAETSTEPSAEETAEAPNPNAGKSMFDRITFPAKAPSTTNPFAAQTPSKDSTATNFSAYTKGGALPAIKFGEATPAKNADTNTTQGQGSKTWDPSTPIKLGASKGAESTTPAAAPPTVPFGGLFGGSAAAGSSSKLAPPTVGFTFGAPKGVSADVSRATSPGVTTDGEASVAGDGAEGADGEPSDQPSEKQVEDMTTLMDEEREAEDVLFEVPLAKTMKLSRNDGGASSWEEKGKGPLYILKNKSTGRTRVVMKIAPLGRLAMNFSPLKDFKYTCAAGKRVMQATFMDHLDKGEMGRPSLWTIQVKEAKDAQVIARILEKEKL</sequence>
<dbReference type="InterPro" id="IPR015007">
    <property type="entry name" value="NUP2/50/61"/>
</dbReference>
<dbReference type="EMBL" id="NAJQ01000845">
    <property type="protein sequence ID" value="TKA64362.1"/>
    <property type="molecule type" value="Genomic_DNA"/>
</dbReference>
<keyword evidence="11" id="KW-1185">Reference proteome</keyword>
<feature type="compositionally biased region" description="Acidic residues" evidence="8">
    <location>
        <begin position="1089"/>
        <end position="1101"/>
    </location>
</feature>
<feature type="region of interest" description="Disordered" evidence="8">
    <location>
        <begin position="645"/>
        <end position="886"/>
    </location>
</feature>
<evidence type="ECO:0000313" key="11">
    <source>
        <dbReference type="Proteomes" id="UP000309340"/>
    </source>
</evidence>
<feature type="compositionally biased region" description="Polar residues" evidence="8">
    <location>
        <begin position="839"/>
        <end position="852"/>
    </location>
</feature>
<evidence type="ECO:0000256" key="7">
    <source>
        <dbReference type="ARBA" id="ARBA00023242"/>
    </source>
</evidence>
<keyword evidence="3" id="KW-0509">mRNA transport</keyword>
<protein>
    <recommendedName>
        <fullName evidence="9">RanBD1 domain-containing protein</fullName>
    </recommendedName>
</protein>
<evidence type="ECO:0000256" key="6">
    <source>
        <dbReference type="ARBA" id="ARBA00023132"/>
    </source>
</evidence>
<feature type="region of interest" description="Disordered" evidence="8">
    <location>
        <begin position="1390"/>
        <end position="1437"/>
    </location>
</feature>
<dbReference type="OrthoDB" id="10265837at2759"/>
<gene>
    <name evidence="10" type="ORF">B0A55_11796</name>
</gene>
<feature type="compositionally biased region" description="Basic and acidic residues" evidence="8">
    <location>
        <begin position="1193"/>
        <end position="1212"/>
    </location>
</feature>
<feature type="compositionally biased region" description="Basic and acidic residues" evidence="8">
    <location>
        <begin position="982"/>
        <end position="998"/>
    </location>
</feature>
<evidence type="ECO:0000256" key="2">
    <source>
        <dbReference type="ARBA" id="ARBA00022448"/>
    </source>
</evidence>
<evidence type="ECO:0000313" key="10">
    <source>
        <dbReference type="EMBL" id="TKA64362.1"/>
    </source>
</evidence>
<feature type="compositionally biased region" description="Polar residues" evidence="8">
    <location>
        <begin position="525"/>
        <end position="537"/>
    </location>
</feature>
<dbReference type="Proteomes" id="UP000309340">
    <property type="component" value="Unassembled WGS sequence"/>
</dbReference>
<feature type="compositionally biased region" description="Polar residues" evidence="8">
    <location>
        <begin position="793"/>
        <end position="805"/>
    </location>
</feature>
<feature type="region of interest" description="Disordered" evidence="8">
    <location>
        <begin position="954"/>
        <end position="1007"/>
    </location>
</feature>
<dbReference type="SMART" id="SM00160">
    <property type="entry name" value="RanBD"/>
    <property type="match status" value="1"/>
</dbReference>
<feature type="compositionally biased region" description="Polar residues" evidence="8">
    <location>
        <begin position="285"/>
        <end position="295"/>
    </location>
</feature>
<feature type="compositionally biased region" description="Polar residues" evidence="8">
    <location>
        <begin position="261"/>
        <end position="278"/>
    </location>
</feature>
<keyword evidence="5" id="KW-0811">Translocation</keyword>
<dbReference type="Pfam" id="PF00638">
    <property type="entry name" value="Ran_BP1"/>
    <property type="match status" value="1"/>
</dbReference>
<feature type="compositionally biased region" description="Polar residues" evidence="8">
    <location>
        <begin position="1322"/>
        <end position="1337"/>
    </location>
</feature>
<dbReference type="InterPro" id="IPR011993">
    <property type="entry name" value="PH-like_dom_sf"/>
</dbReference>
<dbReference type="CDD" id="cd13170">
    <property type="entry name" value="RanBD_NUP50"/>
    <property type="match status" value="1"/>
</dbReference>
<dbReference type="GO" id="GO:0015031">
    <property type="term" value="P:protein transport"/>
    <property type="evidence" value="ECO:0007669"/>
    <property type="project" value="UniProtKB-KW"/>
</dbReference>
<feature type="compositionally biased region" description="Polar residues" evidence="8">
    <location>
        <begin position="98"/>
        <end position="119"/>
    </location>
</feature>
<feature type="compositionally biased region" description="Acidic residues" evidence="8">
    <location>
        <begin position="1181"/>
        <end position="1192"/>
    </location>
</feature>
<evidence type="ECO:0000256" key="8">
    <source>
        <dbReference type="SAM" id="MobiDB-lite"/>
    </source>
</evidence>
<feature type="compositionally biased region" description="Basic and acidic residues" evidence="8">
    <location>
        <begin position="1102"/>
        <end position="1121"/>
    </location>
</feature>
<comment type="caution">
    <text evidence="10">The sequence shown here is derived from an EMBL/GenBank/DDBJ whole genome shotgun (WGS) entry which is preliminary data.</text>
</comment>
<feature type="compositionally biased region" description="Polar residues" evidence="8">
    <location>
        <begin position="565"/>
        <end position="574"/>
    </location>
</feature>
<dbReference type="InterPro" id="IPR053074">
    <property type="entry name" value="NPC_Nucleoporin"/>
</dbReference>
<organism evidence="10 11">
    <name type="scientific">Friedmanniomyces simplex</name>
    <dbReference type="NCBI Taxonomy" id="329884"/>
    <lineage>
        <taxon>Eukaryota</taxon>
        <taxon>Fungi</taxon>
        <taxon>Dikarya</taxon>
        <taxon>Ascomycota</taxon>
        <taxon>Pezizomycotina</taxon>
        <taxon>Dothideomycetes</taxon>
        <taxon>Dothideomycetidae</taxon>
        <taxon>Mycosphaerellales</taxon>
        <taxon>Teratosphaeriaceae</taxon>
        <taxon>Friedmanniomyces</taxon>
    </lineage>
</organism>
<feature type="compositionally biased region" description="Polar residues" evidence="8">
    <location>
        <begin position="303"/>
        <end position="342"/>
    </location>
</feature>
<keyword evidence="6" id="KW-0906">Nuclear pore complex</keyword>
<dbReference type="PANTHER" id="PTHR38697">
    <property type="entry name" value="NUCLEAR PORE COMPLEX PROTEIN SIMILAR TO S. CEREVISIAE NUP2 (EUROFUNG)"/>
    <property type="match status" value="1"/>
</dbReference>
<keyword evidence="2" id="KW-0813">Transport</keyword>
<dbReference type="GO" id="GO:0051028">
    <property type="term" value="P:mRNA transport"/>
    <property type="evidence" value="ECO:0007669"/>
    <property type="project" value="UniProtKB-KW"/>
</dbReference>
<feature type="compositionally biased region" description="Basic and acidic residues" evidence="8">
    <location>
        <begin position="1078"/>
        <end position="1088"/>
    </location>
</feature>
<accession>A0A4U0WMC7</accession>
<dbReference type="PANTHER" id="PTHR38697:SF1">
    <property type="entry name" value="NUCLEAR PORE COMPLEX PROTEIN SIMILAR TO S. CEREVISIAE NUP2 (EUROFUNG)"/>
    <property type="match status" value="1"/>
</dbReference>
<feature type="compositionally biased region" description="Polar residues" evidence="8">
    <location>
        <begin position="428"/>
        <end position="486"/>
    </location>
</feature>
<feature type="compositionally biased region" description="Polar residues" evidence="8">
    <location>
        <begin position="715"/>
        <end position="728"/>
    </location>
</feature>
<feature type="compositionally biased region" description="Polar residues" evidence="8">
    <location>
        <begin position="1279"/>
        <end position="1300"/>
    </location>
</feature>
<keyword evidence="4" id="KW-0653">Protein transport</keyword>